<dbReference type="PROSITE" id="PS50883">
    <property type="entry name" value="EAL"/>
    <property type="match status" value="1"/>
</dbReference>
<dbReference type="Gene3D" id="3.30.70.270">
    <property type="match status" value="1"/>
</dbReference>
<dbReference type="PROSITE" id="PS50887">
    <property type="entry name" value="GGDEF"/>
    <property type="match status" value="1"/>
</dbReference>
<evidence type="ECO:0000259" key="9">
    <source>
        <dbReference type="PROSITE" id="PS50887"/>
    </source>
</evidence>
<dbReference type="EMBL" id="POSK01000001">
    <property type="protein sequence ID" value="PNI06823.1"/>
    <property type="molecule type" value="Genomic_DNA"/>
</dbReference>
<dbReference type="Proteomes" id="UP000236449">
    <property type="component" value="Unassembled WGS sequence"/>
</dbReference>
<dbReference type="InterPro" id="IPR033480">
    <property type="entry name" value="sCache_2"/>
</dbReference>
<comment type="subcellular location">
    <subcellularLocation>
        <location evidence="1">Cell membrane</location>
        <topology evidence="1">Multi-pass membrane protein</topology>
    </subcellularLocation>
</comment>
<dbReference type="InterPro" id="IPR001633">
    <property type="entry name" value="EAL_dom"/>
</dbReference>
<feature type="coiled-coil region" evidence="6">
    <location>
        <begin position="37"/>
        <end position="76"/>
    </location>
</feature>
<dbReference type="InterPro" id="IPR029787">
    <property type="entry name" value="Nucleotide_cyclase"/>
</dbReference>
<dbReference type="Pfam" id="PF00563">
    <property type="entry name" value="EAL"/>
    <property type="match status" value="1"/>
</dbReference>
<evidence type="ECO:0000259" key="8">
    <source>
        <dbReference type="PROSITE" id="PS50883"/>
    </source>
</evidence>
<dbReference type="CDD" id="cd01948">
    <property type="entry name" value="EAL"/>
    <property type="match status" value="1"/>
</dbReference>
<dbReference type="SMART" id="SM00052">
    <property type="entry name" value="EAL"/>
    <property type="match status" value="1"/>
</dbReference>
<dbReference type="SMART" id="SM00267">
    <property type="entry name" value="GGDEF"/>
    <property type="match status" value="1"/>
</dbReference>
<dbReference type="PANTHER" id="PTHR33121">
    <property type="entry name" value="CYCLIC DI-GMP PHOSPHODIESTERASE PDEF"/>
    <property type="match status" value="1"/>
</dbReference>
<gene>
    <name evidence="10" type="ORF">C1N32_02125</name>
</gene>
<accession>A0A2J8I8H9</accession>
<dbReference type="GO" id="GO:0071111">
    <property type="term" value="F:cyclic-guanylate-specific phosphodiesterase activity"/>
    <property type="evidence" value="ECO:0007669"/>
    <property type="project" value="InterPro"/>
</dbReference>
<dbReference type="PANTHER" id="PTHR33121:SF70">
    <property type="entry name" value="SIGNALING PROTEIN YKOW"/>
    <property type="match status" value="1"/>
</dbReference>
<evidence type="ECO:0000256" key="2">
    <source>
        <dbReference type="ARBA" id="ARBA00022475"/>
    </source>
</evidence>
<dbReference type="InterPro" id="IPR035919">
    <property type="entry name" value="EAL_sf"/>
</dbReference>
<dbReference type="SUPFAM" id="SSF55073">
    <property type="entry name" value="Nucleotide cyclase"/>
    <property type="match status" value="1"/>
</dbReference>
<dbReference type="Pfam" id="PF08269">
    <property type="entry name" value="dCache_2"/>
    <property type="match status" value="1"/>
</dbReference>
<comment type="caution">
    <text evidence="10">The sequence shown here is derived from an EMBL/GenBank/DDBJ whole genome shotgun (WGS) entry which is preliminary data.</text>
</comment>
<keyword evidence="3 7" id="KW-0812">Transmembrane</keyword>
<keyword evidence="6" id="KW-0175">Coiled coil</keyword>
<dbReference type="Gene3D" id="3.30.450.20">
    <property type="entry name" value="PAS domain"/>
    <property type="match status" value="2"/>
</dbReference>
<protein>
    <submittedName>
        <fullName evidence="10">Uncharacterized protein</fullName>
    </submittedName>
</protein>
<dbReference type="CDD" id="cd12912">
    <property type="entry name" value="PDC2_MCP_like"/>
    <property type="match status" value="1"/>
</dbReference>
<feature type="transmembrane region" description="Helical" evidence="7">
    <location>
        <begin position="12"/>
        <end position="33"/>
    </location>
</feature>
<evidence type="ECO:0000313" key="10">
    <source>
        <dbReference type="EMBL" id="PNI06823.1"/>
    </source>
</evidence>
<evidence type="ECO:0000256" key="1">
    <source>
        <dbReference type="ARBA" id="ARBA00004651"/>
    </source>
</evidence>
<dbReference type="Pfam" id="PF00990">
    <property type="entry name" value="GGDEF"/>
    <property type="match status" value="1"/>
</dbReference>
<dbReference type="CDD" id="cd01949">
    <property type="entry name" value="GGDEF"/>
    <property type="match status" value="1"/>
</dbReference>
<feature type="domain" description="GGDEF" evidence="9">
    <location>
        <begin position="431"/>
        <end position="564"/>
    </location>
</feature>
<dbReference type="InterPro" id="IPR000160">
    <property type="entry name" value="GGDEF_dom"/>
</dbReference>
<proteinExistence type="predicted"/>
<dbReference type="NCBIfam" id="TIGR00254">
    <property type="entry name" value="GGDEF"/>
    <property type="match status" value="1"/>
</dbReference>
<organism evidence="10 11">
    <name type="scientific">Vibrio diazotrophicus</name>
    <dbReference type="NCBI Taxonomy" id="685"/>
    <lineage>
        <taxon>Bacteria</taxon>
        <taxon>Pseudomonadati</taxon>
        <taxon>Pseudomonadota</taxon>
        <taxon>Gammaproteobacteria</taxon>
        <taxon>Vibrionales</taxon>
        <taxon>Vibrionaceae</taxon>
        <taxon>Vibrio</taxon>
    </lineage>
</organism>
<reference evidence="10 11" key="1">
    <citation type="submission" date="2018-01" db="EMBL/GenBank/DDBJ databases">
        <title>Draft genome sequences of six Vibrio diazotrophicus strains isolated from deep-sea sediments of the Baltic Sea.</title>
        <authorList>
            <person name="Castillo D."/>
            <person name="Vandieken V."/>
            <person name="Chiang O."/>
            <person name="Middelboe M."/>
        </authorList>
    </citation>
    <scope>NUCLEOTIDE SEQUENCE [LARGE SCALE GENOMIC DNA]</scope>
    <source>
        <strain evidence="10 11">60.27F</strain>
    </source>
</reference>
<sequence>MTPLNDRKLLNIIRYAPAVFITLFAIVVNLILIQSNRVESEEKIDFIRENLIEQQKQAVQEQIQQVSNQIERQKSLTVKTLEDQLRSRVYEAHNIATNIYQQHREKPKEDVVRMIREALRPIRFNSGRGYFFIFDREGMNVLHSYIPQLEGQSVWETKDVKGTLIVQEHIDKVNNSGGEAFYRWWYSKPDEAPDKHFEKIGFGKYFEPYGWYIGTGEYIVDVQADIQKQVIDWLSDYRYGNNDYVFVIDNQGIILSHPEAAMVNTAVSDELGVQIDEIRAKDTDRSGFTHYMAKYMPGALNGGEKISYLKMIDGWDWTIGTGFYVQRFEAYLAENIRALEASNNDELKRILYASLISTLIIIALSLKLGRVIGDRFNRFQERIAKDFNELNQVKDKLKYLAEHDSLTDLPNRLLLNGIIHTGIDYAHHNQCCGAVMLLDVDDFKKINDLHGHSSGDKLLKTISRKFESILGPHDTVSRFGGDEFIFCFPDLTDDLAAQEKVLLIQKVFEDKFIIDGKVLTTNCSIGVAMFPRDDTEPEALIRKADVVLYKSKAQRKGSAMFYNSDINEEIQLDYMIEEELRKALKGDEFKVLYQPQVNVESGKIMGVEALARWNSARLGPISPVKFIALAEDIGVIHELGSFVFRKACEDILSISPNGAEAMGVSINISPKQLMEPSFPETLVGITQEVGIDISRVTLEITENVLLEDLDTVAERLKSMKSFGFGLSLDDFGTGYSSMSYLNTLPITEIKIDRSFIEKLLISEQTKTLVKAIIAIGESCQMTVVAEGVETMEQYNELAEYGCDVVQGYYFAPPLTIESIGELLCSKLQSGSESI</sequence>
<dbReference type="Gene3D" id="3.20.20.450">
    <property type="entry name" value="EAL domain"/>
    <property type="match status" value="1"/>
</dbReference>
<dbReference type="InterPro" id="IPR004010">
    <property type="entry name" value="Double_Cache_2"/>
</dbReference>
<dbReference type="InterPro" id="IPR043128">
    <property type="entry name" value="Rev_trsase/Diguanyl_cyclase"/>
</dbReference>
<evidence type="ECO:0000256" key="5">
    <source>
        <dbReference type="ARBA" id="ARBA00023136"/>
    </source>
</evidence>
<evidence type="ECO:0000256" key="4">
    <source>
        <dbReference type="ARBA" id="ARBA00022989"/>
    </source>
</evidence>
<dbReference type="SUPFAM" id="SSF141868">
    <property type="entry name" value="EAL domain-like"/>
    <property type="match status" value="1"/>
</dbReference>
<dbReference type="GO" id="GO:0005886">
    <property type="term" value="C:plasma membrane"/>
    <property type="evidence" value="ECO:0007669"/>
    <property type="project" value="UniProtKB-SubCell"/>
</dbReference>
<dbReference type="SMART" id="SM01049">
    <property type="entry name" value="Cache_2"/>
    <property type="match status" value="2"/>
</dbReference>
<evidence type="ECO:0000256" key="3">
    <source>
        <dbReference type="ARBA" id="ARBA00022692"/>
    </source>
</evidence>
<evidence type="ECO:0000313" key="11">
    <source>
        <dbReference type="Proteomes" id="UP000236449"/>
    </source>
</evidence>
<evidence type="ECO:0000256" key="6">
    <source>
        <dbReference type="SAM" id="Coils"/>
    </source>
</evidence>
<name>A0A2J8I8H9_VIBDI</name>
<dbReference type="RefSeq" id="WP_102965256.1">
    <property type="nucleotide sequence ID" value="NZ_POSK01000001.1"/>
</dbReference>
<keyword evidence="4 7" id="KW-1133">Transmembrane helix</keyword>
<dbReference type="OrthoDB" id="1316910at2"/>
<keyword evidence="2" id="KW-1003">Cell membrane</keyword>
<dbReference type="InterPro" id="IPR050706">
    <property type="entry name" value="Cyclic-di-GMP_PDE-like"/>
</dbReference>
<feature type="domain" description="EAL" evidence="8">
    <location>
        <begin position="573"/>
        <end position="827"/>
    </location>
</feature>
<dbReference type="AlphaFoldDB" id="A0A2J8I8H9"/>
<evidence type="ECO:0000256" key="7">
    <source>
        <dbReference type="SAM" id="Phobius"/>
    </source>
</evidence>
<keyword evidence="5 7" id="KW-0472">Membrane</keyword>